<protein>
    <submittedName>
        <fullName evidence="1">Uncharacterized protein</fullName>
    </submittedName>
</protein>
<evidence type="ECO:0000313" key="1">
    <source>
        <dbReference type="EnsemblMetazoa" id="Aqu2.1.20783_001"/>
    </source>
</evidence>
<dbReference type="AlphaFoldDB" id="A0A1X7U075"/>
<dbReference type="InParanoid" id="A0A1X7U075"/>
<dbReference type="EnsemblMetazoa" id="Aqu2.1.20783_001">
    <property type="protein sequence ID" value="Aqu2.1.20783_001"/>
    <property type="gene ID" value="Aqu2.1.20783"/>
</dbReference>
<proteinExistence type="predicted"/>
<name>A0A1X7U075_AMPQE</name>
<accession>A0A1X7U075</accession>
<reference evidence="1" key="1">
    <citation type="submission" date="2017-05" db="UniProtKB">
        <authorList>
            <consortium name="EnsemblMetazoa"/>
        </authorList>
    </citation>
    <scope>IDENTIFICATION</scope>
</reference>
<organism evidence="1">
    <name type="scientific">Amphimedon queenslandica</name>
    <name type="common">Sponge</name>
    <dbReference type="NCBI Taxonomy" id="400682"/>
    <lineage>
        <taxon>Eukaryota</taxon>
        <taxon>Metazoa</taxon>
        <taxon>Porifera</taxon>
        <taxon>Demospongiae</taxon>
        <taxon>Heteroscleromorpha</taxon>
        <taxon>Haplosclerida</taxon>
        <taxon>Niphatidae</taxon>
        <taxon>Amphimedon</taxon>
    </lineage>
</organism>
<sequence>MKLFELKNNDSFPAYADNQWNLLTRREKQAKLYSLAAIVVNAFLDLSLPSSTICMSSQSDTVKPDLTLEYAKELLSLGLLYMEFQDAIREGDEEHVLNCWRYLMLI</sequence>